<evidence type="ECO:0000313" key="2">
    <source>
        <dbReference type="EMBL" id="GIF90643.1"/>
    </source>
</evidence>
<dbReference type="InterPro" id="IPR008628">
    <property type="entry name" value="GPP34-like"/>
</dbReference>
<reference evidence="2 3" key="1">
    <citation type="submission" date="2021-01" db="EMBL/GenBank/DDBJ databases">
        <title>Whole genome shotgun sequence of Catellatospora chokoriensis NBRC 107358.</title>
        <authorList>
            <person name="Komaki H."/>
            <person name="Tamura T."/>
        </authorList>
    </citation>
    <scope>NUCLEOTIDE SEQUENCE [LARGE SCALE GENOMIC DNA]</scope>
    <source>
        <strain evidence="2 3">NBRC 107358</strain>
    </source>
</reference>
<sequence>MLGDDYHRIAHHDVTGAPRQHARAIALGCTAALLAELISSRHVTAAQGTLKIDDRTPPQDSLAHTISSGSPSPAASACSS</sequence>
<dbReference type="Proteomes" id="UP000619293">
    <property type="component" value="Unassembled WGS sequence"/>
</dbReference>
<proteinExistence type="predicted"/>
<dbReference type="EMBL" id="BONG01000025">
    <property type="protein sequence ID" value="GIF90643.1"/>
    <property type="molecule type" value="Genomic_DNA"/>
</dbReference>
<evidence type="ECO:0000256" key="1">
    <source>
        <dbReference type="SAM" id="MobiDB-lite"/>
    </source>
</evidence>
<dbReference type="GO" id="GO:0070273">
    <property type="term" value="F:phosphatidylinositol-4-phosphate binding"/>
    <property type="evidence" value="ECO:0007669"/>
    <property type="project" value="InterPro"/>
</dbReference>
<gene>
    <name evidence="2" type="ORF">Cch02nite_40870</name>
</gene>
<dbReference type="RefSeq" id="WP_191843130.1">
    <property type="nucleotide sequence ID" value="NZ_BAAALB010000031.1"/>
</dbReference>
<organism evidence="2 3">
    <name type="scientific">Catellatospora chokoriensis</name>
    <dbReference type="NCBI Taxonomy" id="310353"/>
    <lineage>
        <taxon>Bacteria</taxon>
        <taxon>Bacillati</taxon>
        <taxon>Actinomycetota</taxon>
        <taxon>Actinomycetes</taxon>
        <taxon>Micromonosporales</taxon>
        <taxon>Micromonosporaceae</taxon>
        <taxon>Catellatospora</taxon>
    </lineage>
</organism>
<dbReference type="Pfam" id="PF05719">
    <property type="entry name" value="GPP34"/>
    <property type="match status" value="1"/>
</dbReference>
<name>A0A8J3NSL1_9ACTN</name>
<feature type="compositionally biased region" description="Low complexity" evidence="1">
    <location>
        <begin position="67"/>
        <end position="80"/>
    </location>
</feature>
<comment type="caution">
    <text evidence="2">The sequence shown here is derived from an EMBL/GenBank/DDBJ whole genome shotgun (WGS) entry which is preliminary data.</text>
</comment>
<evidence type="ECO:0000313" key="3">
    <source>
        <dbReference type="Proteomes" id="UP000619293"/>
    </source>
</evidence>
<dbReference type="AlphaFoldDB" id="A0A8J3NSL1"/>
<accession>A0A8J3NSL1</accession>
<feature type="region of interest" description="Disordered" evidence="1">
    <location>
        <begin position="47"/>
        <end position="80"/>
    </location>
</feature>
<protein>
    <submittedName>
        <fullName evidence="2">Uncharacterized protein</fullName>
    </submittedName>
</protein>
<keyword evidence="3" id="KW-1185">Reference proteome</keyword>